<name>A0A136C7B2_BACCE</name>
<dbReference type="Proteomes" id="UP000076482">
    <property type="component" value="Unassembled WGS sequence"/>
</dbReference>
<dbReference type="PATRIC" id="fig|1396.535.peg.6802"/>
<accession>A0A136C7B2</accession>
<evidence type="ECO:0000313" key="2">
    <source>
        <dbReference type="Proteomes" id="UP000076482"/>
    </source>
</evidence>
<reference evidence="1 2" key="1">
    <citation type="submission" date="2015-09" db="EMBL/GenBank/DDBJ databases">
        <title>Bacillus cereus food isolates.</title>
        <authorList>
            <person name="Boekhorst J."/>
        </authorList>
    </citation>
    <scope>NUCLEOTIDE SEQUENCE [LARGE SCALE GENOMIC DNA]</scope>
    <source>
        <strain evidence="1 2">B4088</strain>
    </source>
</reference>
<proteinExistence type="predicted"/>
<dbReference type="RefSeq" id="WP_000540345.1">
    <property type="nucleotide sequence ID" value="NZ_AP022858.1"/>
</dbReference>
<dbReference type="EMBL" id="LJKE01000091">
    <property type="protein sequence ID" value="KZD56984.1"/>
    <property type="molecule type" value="Genomic_DNA"/>
</dbReference>
<sequence length="66" mass="7914">MGYFNPELMKNNLDQEEAIQILKNYLKRLAETYEDKEYAAEVIERIYNEDTTCEDIDFILECKKLT</sequence>
<gene>
    <name evidence="1" type="ORF">B4088_4958</name>
</gene>
<protein>
    <submittedName>
        <fullName evidence="1">Uncharacterized protein</fullName>
    </submittedName>
</protein>
<organism evidence="1 2">
    <name type="scientific">Bacillus cereus</name>
    <dbReference type="NCBI Taxonomy" id="1396"/>
    <lineage>
        <taxon>Bacteria</taxon>
        <taxon>Bacillati</taxon>
        <taxon>Bacillota</taxon>
        <taxon>Bacilli</taxon>
        <taxon>Bacillales</taxon>
        <taxon>Bacillaceae</taxon>
        <taxon>Bacillus</taxon>
        <taxon>Bacillus cereus group</taxon>
    </lineage>
</organism>
<dbReference type="AlphaFoldDB" id="A0A136C7B2"/>
<evidence type="ECO:0000313" key="1">
    <source>
        <dbReference type="EMBL" id="KZD56984.1"/>
    </source>
</evidence>
<comment type="caution">
    <text evidence="1">The sequence shown here is derived from an EMBL/GenBank/DDBJ whole genome shotgun (WGS) entry which is preliminary data.</text>
</comment>